<proteinExistence type="predicted"/>
<dbReference type="Proteomes" id="UP000093695">
    <property type="component" value="Chromosome"/>
</dbReference>
<evidence type="ECO:0000313" key="3">
    <source>
        <dbReference type="Proteomes" id="UP000093695"/>
    </source>
</evidence>
<evidence type="ECO:0000313" key="2">
    <source>
        <dbReference type="EMBL" id="ANN15814.1"/>
    </source>
</evidence>
<gene>
    <name evidence="2" type="ORF">SD37_09225</name>
</gene>
<protein>
    <submittedName>
        <fullName evidence="2">Uncharacterized protein</fullName>
    </submittedName>
</protein>
<sequence length="60" mass="7235">MNIFPNDDIRLLFRKRQQFVHFVDQTIKVIVSRFFRRSPLFLLNYGFIVIIAPVWANLLP</sequence>
<keyword evidence="1" id="KW-0472">Membrane</keyword>
<organism evidence="2 3">
    <name type="scientific">Amycolatopsis orientalis</name>
    <name type="common">Nocardia orientalis</name>
    <dbReference type="NCBI Taxonomy" id="31958"/>
    <lineage>
        <taxon>Bacteria</taxon>
        <taxon>Bacillati</taxon>
        <taxon>Actinomycetota</taxon>
        <taxon>Actinomycetes</taxon>
        <taxon>Pseudonocardiales</taxon>
        <taxon>Pseudonocardiaceae</taxon>
        <taxon>Amycolatopsis</taxon>
    </lineage>
</organism>
<keyword evidence="1" id="KW-1133">Transmembrane helix</keyword>
<keyword evidence="1" id="KW-0812">Transmembrane</keyword>
<keyword evidence="3" id="KW-1185">Reference proteome</keyword>
<dbReference type="AlphaFoldDB" id="A0A193BUG5"/>
<feature type="transmembrane region" description="Helical" evidence="1">
    <location>
        <begin position="40"/>
        <end position="58"/>
    </location>
</feature>
<name>A0A193BUG5_AMYOR</name>
<evidence type="ECO:0000256" key="1">
    <source>
        <dbReference type="SAM" id="Phobius"/>
    </source>
</evidence>
<accession>A0A193BUG5</accession>
<dbReference type="EMBL" id="CP016174">
    <property type="protein sequence ID" value="ANN15814.1"/>
    <property type="molecule type" value="Genomic_DNA"/>
</dbReference>
<reference evidence="2 3" key="1">
    <citation type="journal article" date="2015" name="Genome Announc.">
        <title>Draft Genome Sequence of Norvancomycin-Producing Strain Amycolatopsis orientalis CPCC200066.</title>
        <authorList>
            <person name="Lei X."/>
            <person name="Yuan F."/>
            <person name="Shi Y."/>
            <person name="Li X."/>
            <person name="Wang L."/>
            <person name="Hong B."/>
        </authorList>
    </citation>
    <scope>NUCLEOTIDE SEQUENCE [LARGE SCALE GENOMIC DNA]</scope>
    <source>
        <strain evidence="2 3">B-37</strain>
    </source>
</reference>
<dbReference type="KEGG" id="aori:SD37_09225"/>